<evidence type="ECO:0000256" key="1">
    <source>
        <dbReference type="SAM" id="MobiDB-lite"/>
    </source>
</evidence>
<feature type="region of interest" description="Disordered" evidence="1">
    <location>
        <begin position="1"/>
        <end position="27"/>
    </location>
</feature>
<dbReference type="Proteomes" id="UP001195769">
    <property type="component" value="Unassembled WGS sequence"/>
</dbReference>
<evidence type="ECO:0000313" key="3">
    <source>
        <dbReference type="Proteomes" id="UP001195769"/>
    </source>
</evidence>
<keyword evidence="3" id="KW-1185">Reference proteome</keyword>
<dbReference type="AlphaFoldDB" id="A0AAD4DST4"/>
<dbReference type="RefSeq" id="XP_041218715.1">
    <property type="nucleotide sequence ID" value="XM_041368356.1"/>
</dbReference>
<comment type="caution">
    <text evidence="2">The sequence shown here is derived from an EMBL/GenBank/DDBJ whole genome shotgun (WGS) entry which is preliminary data.</text>
</comment>
<feature type="compositionally biased region" description="Polar residues" evidence="1">
    <location>
        <begin position="1"/>
        <end position="13"/>
    </location>
</feature>
<organism evidence="2 3">
    <name type="scientific">Suillus fuscotomentosus</name>
    <dbReference type="NCBI Taxonomy" id="1912939"/>
    <lineage>
        <taxon>Eukaryota</taxon>
        <taxon>Fungi</taxon>
        <taxon>Dikarya</taxon>
        <taxon>Basidiomycota</taxon>
        <taxon>Agaricomycotina</taxon>
        <taxon>Agaricomycetes</taxon>
        <taxon>Agaricomycetidae</taxon>
        <taxon>Boletales</taxon>
        <taxon>Suillineae</taxon>
        <taxon>Suillaceae</taxon>
        <taxon>Suillus</taxon>
    </lineage>
</organism>
<sequence>MAASYTHTSNQCSCLGDRTHSPSGAIKPSRLSSQTLINLAHGRVLLSVLKELMAVGLHEEVRQLTEWSGPDSMLMVWQAPAFPMYSAHN</sequence>
<dbReference type="GeneID" id="64662654"/>
<accession>A0AAD4DST4</accession>
<reference evidence="2" key="1">
    <citation type="journal article" date="2020" name="New Phytol.">
        <title>Comparative genomics reveals dynamic genome evolution in host specialist ectomycorrhizal fungi.</title>
        <authorList>
            <person name="Lofgren L.A."/>
            <person name="Nguyen N.H."/>
            <person name="Vilgalys R."/>
            <person name="Ruytinx J."/>
            <person name="Liao H.L."/>
            <person name="Branco S."/>
            <person name="Kuo A."/>
            <person name="LaButti K."/>
            <person name="Lipzen A."/>
            <person name="Andreopoulos W."/>
            <person name="Pangilinan J."/>
            <person name="Riley R."/>
            <person name="Hundley H."/>
            <person name="Na H."/>
            <person name="Barry K."/>
            <person name="Grigoriev I.V."/>
            <person name="Stajich J.E."/>
            <person name="Kennedy P.G."/>
        </authorList>
    </citation>
    <scope>NUCLEOTIDE SEQUENCE</scope>
    <source>
        <strain evidence="2">FC203</strain>
    </source>
</reference>
<proteinExistence type="predicted"/>
<protein>
    <submittedName>
        <fullName evidence="2">Uncharacterized protein</fullName>
    </submittedName>
</protein>
<name>A0AAD4DST4_9AGAM</name>
<gene>
    <name evidence="2" type="ORF">F5891DRAFT_1196764</name>
</gene>
<evidence type="ECO:0000313" key="2">
    <source>
        <dbReference type="EMBL" id="KAG1893139.1"/>
    </source>
</evidence>
<dbReference type="EMBL" id="JABBWK010000107">
    <property type="protein sequence ID" value="KAG1893139.1"/>
    <property type="molecule type" value="Genomic_DNA"/>
</dbReference>